<dbReference type="EMBL" id="CAJVPT010063081">
    <property type="protein sequence ID" value="CAG8768011.1"/>
    <property type="molecule type" value="Genomic_DNA"/>
</dbReference>
<feature type="non-terminal residue" evidence="1">
    <location>
        <position position="1"/>
    </location>
</feature>
<gene>
    <name evidence="1" type="ORF">ACOLOM_LOCUS13583</name>
</gene>
<name>A0ACA9QXR8_9GLOM</name>
<comment type="caution">
    <text evidence="1">The sequence shown here is derived from an EMBL/GenBank/DDBJ whole genome shotgun (WGS) entry which is preliminary data.</text>
</comment>
<protein>
    <submittedName>
        <fullName evidence="1">6349_t:CDS:1</fullName>
    </submittedName>
</protein>
<sequence length="238" mass="28135">YWVDRYPHWVIMNFGGEFESYRKVEENLNSLRRVCRLWDEYLRKYIHRFVRMSDVMHGKVPVHDLQSAPQEALLDEIVANSVDSYLEYLEYCYETLTQQQLPKVEVLDLYVTEYIDAFISPQIFPNLACITDHECIHSVSLDITTSFTDLRYLYLRSRFDNEAYRSATLTTLTLSFILPDPSFASVLDNVDLPALRNLWVLDSLYEQLDTYDEPPWLLLLTAIGKELQRVRLPEDEEE</sequence>
<proteinExistence type="predicted"/>
<feature type="non-terminal residue" evidence="1">
    <location>
        <position position="238"/>
    </location>
</feature>
<evidence type="ECO:0000313" key="2">
    <source>
        <dbReference type="Proteomes" id="UP000789525"/>
    </source>
</evidence>
<organism evidence="1 2">
    <name type="scientific">Acaulospora colombiana</name>
    <dbReference type="NCBI Taxonomy" id="27376"/>
    <lineage>
        <taxon>Eukaryota</taxon>
        <taxon>Fungi</taxon>
        <taxon>Fungi incertae sedis</taxon>
        <taxon>Mucoromycota</taxon>
        <taxon>Glomeromycotina</taxon>
        <taxon>Glomeromycetes</taxon>
        <taxon>Diversisporales</taxon>
        <taxon>Acaulosporaceae</taxon>
        <taxon>Acaulospora</taxon>
    </lineage>
</organism>
<evidence type="ECO:0000313" key="1">
    <source>
        <dbReference type="EMBL" id="CAG8768011.1"/>
    </source>
</evidence>
<accession>A0ACA9QXR8</accession>
<reference evidence="1" key="1">
    <citation type="submission" date="2021-06" db="EMBL/GenBank/DDBJ databases">
        <authorList>
            <person name="Kallberg Y."/>
            <person name="Tangrot J."/>
            <person name="Rosling A."/>
        </authorList>
    </citation>
    <scope>NUCLEOTIDE SEQUENCE</scope>
    <source>
        <strain evidence="1">CL356</strain>
    </source>
</reference>
<dbReference type="Proteomes" id="UP000789525">
    <property type="component" value="Unassembled WGS sequence"/>
</dbReference>
<keyword evidence="2" id="KW-1185">Reference proteome</keyword>